<dbReference type="HOGENOM" id="CLU_2836074_0_0_1"/>
<name>K4AHQ5_SETIT</name>
<keyword evidence="2" id="KW-1185">Reference proteome</keyword>
<organism evidence="1 2">
    <name type="scientific">Setaria italica</name>
    <name type="common">Foxtail millet</name>
    <name type="synonym">Panicum italicum</name>
    <dbReference type="NCBI Taxonomy" id="4555"/>
    <lineage>
        <taxon>Eukaryota</taxon>
        <taxon>Viridiplantae</taxon>
        <taxon>Streptophyta</taxon>
        <taxon>Embryophyta</taxon>
        <taxon>Tracheophyta</taxon>
        <taxon>Spermatophyta</taxon>
        <taxon>Magnoliopsida</taxon>
        <taxon>Liliopsida</taxon>
        <taxon>Poales</taxon>
        <taxon>Poaceae</taxon>
        <taxon>PACMAD clade</taxon>
        <taxon>Panicoideae</taxon>
        <taxon>Panicodae</taxon>
        <taxon>Paniceae</taxon>
        <taxon>Cenchrinae</taxon>
        <taxon>Setaria</taxon>
    </lineage>
</organism>
<reference evidence="1" key="2">
    <citation type="submission" date="2018-08" db="UniProtKB">
        <authorList>
            <consortium name="EnsemblPlants"/>
        </authorList>
    </citation>
    <scope>IDENTIFICATION</scope>
    <source>
        <strain evidence="1">Yugu1</strain>
    </source>
</reference>
<evidence type="ECO:0000313" key="2">
    <source>
        <dbReference type="Proteomes" id="UP000004995"/>
    </source>
</evidence>
<accession>K4AHQ5</accession>
<dbReference type="Proteomes" id="UP000004995">
    <property type="component" value="Unassembled WGS sequence"/>
</dbReference>
<dbReference type="EnsemblPlants" id="KQK88139">
    <property type="protein sequence ID" value="KQK88139"/>
    <property type="gene ID" value="SETIT_038412mg"/>
</dbReference>
<sequence length="66" mass="7309">MTRDEGIQQHYSFGAKRGSGWGGRELSVIALRREGILPPSLSKRHSSIFSGRCFPSESSDLSRLCI</sequence>
<reference evidence="2" key="1">
    <citation type="journal article" date="2012" name="Nat. Biotechnol.">
        <title>Reference genome sequence of the model plant Setaria.</title>
        <authorList>
            <person name="Bennetzen J.L."/>
            <person name="Schmutz J."/>
            <person name="Wang H."/>
            <person name="Percifield R."/>
            <person name="Hawkins J."/>
            <person name="Pontaroli A.C."/>
            <person name="Estep M."/>
            <person name="Feng L."/>
            <person name="Vaughn J.N."/>
            <person name="Grimwood J."/>
            <person name="Jenkins J."/>
            <person name="Barry K."/>
            <person name="Lindquist E."/>
            <person name="Hellsten U."/>
            <person name="Deshpande S."/>
            <person name="Wang X."/>
            <person name="Wu X."/>
            <person name="Mitros T."/>
            <person name="Triplett J."/>
            <person name="Yang X."/>
            <person name="Ye C.Y."/>
            <person name="Mauro-Herrera M."/>
            <person name="Wang L."/>
            <person name="Li P."/>
            <person name="Sharma M."/>
            <person name="Sharma R."/>
            <person name="Ronald P.C."/>
            <person name="Panaud O."/>
            <person name="Kellogg E.A."/>
            <person name="Brutnell T.P."/>
            <person name="Doust A.N."/>
            <person name="Tuskan G.A."/>
            <person name="Rokhsar D."/>
            <person name="Devos K.M."/>
        </authorList>
    </citation>
    <scope>NUCLEOTIDE SEQUENCE [LARGE SCALE GENOMIC DNA]</scope>
    <source>
        <strain evidence="2">cv. Yugu1</strain>
    </source>
</reference>
<dbReference type="AlphaFoldDB" id="K4AHQ5"/>
<evidence type="ECO:0000313" key="1">
    <source>
        <dbReference type="EnsemblPlants" id="KQK88139"/>
    </source>
</evidence>
<proteinExistence type="predicted"/>
<dbReference type="InParanoid" id="K4AHQ5"/>
<protein>
    <submittedName>
        <fullName evidence="1">Uncharacterized protein</fullName>
    </submittedName>
</protein>
<dbReference type="EMBL" id="AGNK02005488">
    <property type="status" value="NOT_ANNOTATED_CDS"/>
    <property type="molecule type" value="Genomic_DNA"/>
</dbReference>
<dbReference type="Gramene" id="KQK88139">
    <property type="protein sequence ID" value="KQK88139"/>
    <property type="gene ID" value="SETIT_038412mg"/>
</dbReference>